<comment type="similarity">
    <text evidence="1">Belongs to the TSR2 family.</text>
</comment>
<dbReference type="Proteomes" id="UP000290288">
    <property type="component" value="Unassembled WGS sequence"/>
</dbReference>
<proteinExistence type="inferred from homology"/>
<sequence>MSAQASSSSSSNTNTNLDVLFARGVLARLSTWPALRVALQESWGSSAGADKKSLLASEILDAFQGSAPPNSKSTSTNSSSSNPQAPVDDIYIEDLLLQIMEEEFDVSVEDGSSETVSKDIFKIYEEVYNSEGKARDALVKKFEEAAEKTGKGRVDVSIQREDGDIEDDDDDEEDWEDEDGDGDVQMGEGEEQAPQLIDHQARRREEPEVDEDGFTMVKGRGKGRR</sequence>
<dbReference type="AlphaFoldDB" id="A0A4Q2DDS3"/>
<organism evidence="4 5">
    <name type="scientific">Candolleomyces aberdarensis</name>
    <dbReference type="NCBI Taxonomy" id="2316362"/>
    <lineage>
        <taxon>Eukaryota</taxon>
        <taxon>Fungi</taxon>
        <taxon>Dikarya</taxon>
        <taxon>Basidiomycota</taxon>
        <taxon>Agaricomycotina</taxon>
        <taxon>Agaricomycetes</taxon>
        <taxon>Agaricomycetidae</taxon>
        <taxon>Agaricales</taxon>
        <taxon>Agaricineae</taxon>
        <taxon>Psathyrellaceae</taxon>
        <taxon>Candolleomyces</taxon>
    </lineage>
</organism>
<reference evidence="4 5" key="1">
    <citation type="submission" date="2019-01" db="EMBL/GenBank/DDBJ databases">
        <title>Draft genome sequence of Psathyrella aberdarensis IHI B618.</title>
        <authorList>
            <person name="Buettner E."/>
            <person name="Kellner H."/>
        </authorList>
    </citation>
    <scope>NUCLEOTIDE SEQUENCE [LARGE SCALE GENOMIC DNA]</scope>
    <source>
        <strain evidence="4 5">IHI B618</strain>
    </source>
</reference>
<protein>
    <recommendedName>
        <fullName evidence="6">Pre-rRNA-processing protein TSR2</fullName>
    </recommendedName>
</protein>
<comment type="caution">
    <text evidence="4">The sequence shown here is derived from an EMBL/GenBank/DDBJ whole genome shotgun (WGS) entry which is preliminary data.</text>
</comment>
<feature type="compositionally biased region" description="Acidic residues" evidence="3">
    <location>
        <begin position="163"/>
        <end position="182"/>
    </location>
</feature>
<feature type="region of interest" description="Disordered" evidence="3">
    <location>
        <begin position="146"/>
        <end position="225"/>
    </location>
</feature>
<evidence type="ECO:0000256" key="1">
    <source>
        <dbReference type="ARBA" id="ARBA00006524"/>
    </source>
</evidence>
<evidence type="ECO:0000313" key="4">
    <source>
        <dbReference type="EMBL" id="RXW17870.1"/>
    </source>
</evidence>
<feature type="compositionally biased region" description="Low complexity" evidence="3">
    <location>
        <begin position="66"/>
        <end position="83"/>
    </location>
</feature>
<feature type="compositionally biased region" description="Basic and acidic residues" evidence="3">
    <location>
        <begin position="146"/>
        <end position="162"/>
    </location>
</feature>
<evidence type="ECO:0000313" key="5">
    <source>
        <dbReference type="Proteomes" id="UP000290288"/>
    </source>
</evidence>
<keyword evidence="5" id="KW-1185">Reference proteome</keyword>
<feature type="region of interest" description="Disordered" evidence="3">
    <location>
        <begin position="65"/>
        <end position="86"/>
    </location>
</feature>
<gene>
    <name evidence="4" type="ORF">EST38_g7977</name>
</gene>
<dbReference type="OrthoDB" id="263560at2759"/>
<dbReference type="Pfam" id="PF10273">
    <property type="entry name" value="WGG"/>
    <property type="match status" value="1"/>
</dbReference>
<accession>A0A4Q2DDS3</accession>
<dbReference type="EMBL" id="SDEE01000307">
    <property type="protein sequence ID" value="RXW17870.1"/>
    <property type="molecule type" value="Genomic_DNA"/>
</dbReference>
<name>A0A4Q2DDS3_9AGAR</name>
<dbReference type="InterPro" id="IPR019398">
    <property type="entry name" value="Pre-rRNA_process_TSR2"/>
</dbReference>
<evidence type="ECO:0000256" key="3">
    <source>
        <dbReference type="SAM" id="MobiDB-lite"/>
    </source>
</evidence>
<evidence type="ECO:0008006" key="6">
    <source>
        <dbReference type="Google" id="ProtNLM"/>
    </source>
</evidence>
<evidence type="ECO:0000256" key="2">
    <source>
        <dbReference type="ARBA" id="ARBA00022552"/>
    </source>
</evidence>
<keyword evidence="2" id="KW-0698">rRNA processing</keyword>
<dbReference type="PANTHER" id="PTHR21250">
    <property type="entry name" value="PRE-RRNA-PROCESSING PROTEIN TSR2 HOMOLOG"/>
    <property type="match status" value="1"/>
</dbReference>
<dbReference type="STRING" id="2316362.A0A4Q2DDS3"/>
<dbReference type="GO" id="GO:0006364">
    <property type="term" value="P:rRNA processing"/>
    <property type="evidence" value="ECO:0007669"/>
    <property type="project" value="UniProtKB-KW"/>
</dbReference>